<dbReference type="InterPro" id="IPR013408">
    <property type="entry name" value="Cas10/Csm1"/>
</dbReference>
<proteinExistence type="predicted"/>
<dbReference type="InterPro" id="IPR000160">
    <property type="entry name" value="GGDEF_dom"/>
</dbReference>
<feature type="domain" description="GGDEF" evidence="3">
    <location>
        <begin position="131"/>
        <end position="268"/>
    </location>
</feature>
<dbReference type="GO" id="GO:0000166">
    <property type="term" value="F:nucleotide binding"/>
    <property type="evidence" value="ECO:0007669"/>
    <property type="project" value="UniProtKB-KW"/>
</dbReference>
<keyword evidence="2" id="KW-0051">Antiviral defense</keyword>
<evidence type="ECO:0000313" key="4">
    <source>
        <dbReference type="EMBL" id="GAH51884.1"/>
    </source>
</evidence>
<dbReference type="AlphaFoldDB" id="X1HDG0"/>
<dbReference type="NCBIfam" id="TIGR02578">
    <property type="entry name" value="cas_TM1811_Csm1"/>
    <property type="match status" value="1"/>
</dbReference>
<protein>
    <recommendedName>
        <fullName evidence="3">GGDEF domain-containing protein</fullName>
    </recommendedName>
</protein>
<gene>
    <name evidence="4" type="ORF">S03H2_35931</name>
</gene>
<dbReference type="InterPro" id="IPR054767">
    <property type="entry name" value="Cas10-Cmr2_palm2"/>
</dbReference>
<dbReference type="EMBL" id="BARU01022010">
    <property type="protein sequence ID" value="GAH51884.1"/>
    <property type="molecule type" value="Genomic_DNA"/>
</dbReference>
<name>X1HDG0_9ZZZZ</name>
<dbReference type="Gene3D" id="3.30.70.270">
    <property type="match status" value="1"/>
</dbReference>
<evidence type="ECO:0000256" key="2">
    <source>
        <dbReference type="ARBA" id="ARBA00023118"/>
    </source>
</evidence>
<sequence>CAEQKRMGKWLTKSKILAYSQEKPSIDEYFSFFDDKYYLSFWEKDELDTKEYYFIEQLYSPDVKHYKYGTKYLANYIPLFNSEEEFNQLCYKCGARDECEMQREAGIPKAFDCIATKAITINEKGDKFGSSMLGILKADVDHLGFIFSLGLEKKMSISRYLTLSRMMDFFFSGYIYQTLSKKYQNIYTVYSGGDDLFLISDWETMIQFAKEMYSDFREFTCKNIDITLSSGITAIKPKFPIRRGADIVSELLEDSKNHGRDRITLFNTIVKWQDLTELFQL</sequence>
<reference evidence="4" key="1">
    <citation type="journal article" date="2014" name="Front. Microbiol.">
        <title>High frequency of phylogenetically diverse reductive dehalogenase-homologous genes in deep subseafloor sedimentary metagenomes.</title>
        <authorList>
            <person name="Kawai M."/>
            <person name="Futagami T."/>
            <person name="Toyoda A."/>
            <person name="Takaki Y."/>
            <person name="Nishi S."/>
            <person name="Hori S."/>
            <person name="Arai W."/>
            <person name="Tsubouchi T."/>
            <person name="Morono Y."/>
            <person name="Uchiyama I."/>
            <person name="Ito T."/>
            <person name="Fujiyama A."/>
            <person name="Inagaki F."/>
            <person name="Takami H."/>
        </authorList>
    </citation>
    <scope>NUCLEOTIDE SEQUENCE</scope>
    <source>
        <strain evidence="4">Expedition CK06-06</strain>
    </source>
</reference>
<dbReference type="PANTHER" id="PTHR36528">
    <property type="entry name" value="CRISPR SYSTEM SINGLE-STRAND-SPECIFIC DEOXYRIBONUCLEASE CAS10/CSM1 (SUBTYPE III-A)"/>
    <property type="match status" value="1"/>
</dbReference>
<dbReference type="InterPro" id="IPR052117">
    <property type="entry name" value="Cas10/Csm1_subtype-III-A"/>
</dbReference>
<feature type="non-terminal residue" evidence="4">
    <location>
        <position position="1"/>
    </location>
</feature>
<accession>X1HDG0</accession>
<evidence type="ECO:0000259" key="3">
    <source>
        <dbReference type="PROSITE" id="PS50887"/>
    </source>
</evidence>
<dbReference type="PROSITE" id="PS50887">
    <property type="entry name" value="GGDEF"/>
    <property type="match status" value="1"/>
</dbReference>
<dbReference type="InterPro" id="IPR043128">
    <property type="entry name" value="Rev_trsase/Diguanyl_cyclase"/>
</dbReference>
<evidence type="ECO:0000256" key="1">
    <source>
        <dbReference type="ARBA" id="ARBA00022741"/>
    </source>
</evidence>
<keyword evidence="1" id="KW-0547">Nucleotide-binding</keyword>
<comment type="caution">
    <text evidence="4">The sequence shown here is derived from an EMBL/GenBank/DDBJ whole genome shotgun (WGS) entry which is preliminary data.</text>
</comment>
<dbReference type="Pfam" id="PF22335">
    <property type="entry name" value="Cas10-Cmr2_palm2"/>
    <property type="match status" value="1"/>
</dbReference>
<feature type="non-terminal residue" evidence="4">
    <location>
        <position position="281"/>
    </location>
</feature>
<dbReference type="GO" id="GO:0051607">
    <property type="term" value="P:defense response to virus"/>
    <property type="evidence" value="ECO:0007669"/>
    <property type="project" value="UniProtKB-KW"/>
</dbReference>
<dbReference type="PANTHER" id="PTHR36528:SF1">
    <property type="entry name" value="CRISPR SYSTEM SINGLE-STRAND-SPECIFIC DEOXYRIBONUCLEASE CAS10_CSM1 (SUBTYPE III-A)"/>
    <property type="match status" value="1"/>
</dbReference>
<organism evidence="4">
    <name type="scientific">marine sediment metagenome</name>
    <dbReference type="NCBI Taxonomy" id="412755"/>
    <lineage>
        <taxon>unclassified sequences</taxon>
        <taxon>metagenomes</taxon>
        <taxon>ecological metagenomes</taxon>
    </lineage>
</organism>